<dbReference type="EMBL" id="BSXS01001779">
    <property type="protein sequence ID" value="GME77222.1"/>
    <property type="molecule type" value="Genomic_DNA"/>
</dbReference>
<proteinExistence type="predicted"/>
<organism evidence="1 2">
    <name type="scientific">Ambrosiozyma monospora</name>
    <name type="common">Yeast</name>
    <name type="synonym">Endomycopsis monosporus</name>
    <dbReference type="NCBI Taxonomy" id="43982"/>
    <lineage>
        <taxon>Eukaryota</taxon>
        <taxon>Fungi</taxon>
        <taxon>Dikarya</taxon>
        <taxon>Ascomycota</taxon>
        <taxon>Saccharomycotina</taxon>
        <taxon>Pichiomycetes</taxon>
        <taxon>Pichiales</taxon>
        <taxon>Pichiaceae</taxon>
        <taxon>Ambrosiozyma</taxon>
    </lineage>
</organism>
<reference evidence="1" key="1">
    <citation type="submission" date="2023-04" db="EMBL/GenBank/DDBJ databases">
        <title>Ambrosiozyma monospora NBRC 10751.</title>
        <authorList>
            <person name="Ichikawa N."/>
            <person name="Sato H."/>
            <person name="Tonouchi N."/>
        </authorList>
    </citation>
    <scope>NUCLEOTIDE SEQUENCE</scope>
    <source>
        <strain evidence="1">NBRC 10751</strain>
    </source>
</reference>
<comment type="caution">
    <text evidence="1">The sequence shown here is derived from an EMBL/GenBank/DDBJ whole genome shotgun (WGS) entry which is preliminary data.</text>
</comment>
<dbReference type="Proteomes" id="UP001165064">
    <property type="component" value="Unassembled WGS sequence"/>
</dbReference>
<accession>A0ACB5SYX9</accession>
<keyword evidence="2" id="KW-1185">Reference proteome</keyword>
<gene>
    <name evidence="1" type="ORF">Amon02_000294300</name>
</gene>
<sequence length="521" mass="59288">MFTASAFNCIKKQLLSPKSSFRLPAATMSFSNIAVDNSPLSNYSSFNPQLRATIQQLDAIAPRFEVNKGEIEILKSPSDFYSLLKQKISKAQDRIFLSSLYLGKTQDELVQCLHDSLTTNPQVKVTILLDCLRSTRDAPHKSTASLLVPLVEKFGNQRVDIRFYHTPHLGGLTKRVLPKRINEGWGLQHMKIYGVDDEVILSGANLSEDYFTDRQDRYYVFKNPRLTNYYYTVQQAISSLSYQVLPFENQQKFVLEWPTNNKASEPHLNLHSFITDSTKLLLPILKSHMTAPPDADKQIKNPDTIVYPVSSFAPLMKPDYSTEKLAIIRCLSHLANKEAKFTFTAGYFNMHPDIQSKIQSSLCRGEIITASPKANSFYKSGGISYYLPHAYLLNSLNFLKSMQSNTKHQVSLLEWQNGEVNTKGGWSYHAKGIWISMANEKWPSISVIGSSNYTKRAYSLDLETNALVITKDEELKKQMFDEVEHLKEHTKELKIEDFEKEEERQVGWGVKLAARLLSGML</sequence>
<protein>
    <submittedName>
        <fullName evidence="1">Unnamed protein product</fullName>
    </submittedName>
</protein>
<name>A0ACB5SYX9_AMBMO</name>
<evidence type="ECO:0000313" key="1">
    <source>
        <dbReference type="EMBL" id="GME77222.1"/>
    </source>
</evidence>
<evidence type="ECO:0000313" key="2">
    <source>
        <dbReference type="Proteomes" id="UP001165064"/>
    </source>
</evidence>